<evidence type="ECO:0000313" key="2">
    <source>
        <dbReference type="EMBL" id="CAH1433922.1"/>
    </source>
</evidence>
<feature type="domain" description="Coilin N-terminal" evidence="1">
    <location>
        <begin position="6"/>
        <end position="135"/>
    </location>
</feature>
<dbReference type="GO" id="GO:0000387">
    <property type="term" value="P:spliceosomal snRNP assembly"/>
    <property type="evidence" value="ECO:0007669"/>
    <property type="project" value="TreeGrafter"/>
</dbReference>
<reference evidence="2 3" key="1">
    <citation type="submission" date="2022-01" db="EMBL/GenBank/DDBJ databases">
        <authorList>
            <person name="Xiong W."/>
            <person name="Schranz E."/>
        </authorList>
    </citation>
    <scope>NUCLEOTIDE SEQUENCE [LARGE SCALE GENOMIC DNA]</scope>
</reference>
<dbReference type="Proteomes" id="UP001157418">
    <property type="component" value="Unassembled WGS sequence"/>
</dbReference>
<organism evidence="2 3">
    <name type="scientific">Lactuca virosa</name>
    <dbReference type="NCBI Taxonomy" id="75947"/>
    <lineage>
        <taxon>Eukaryota</taxon>
        <taxon>Viridiplantae</taxon>
        <taxon>Streptophyta</taxon>
        <taxon>Embryophyta</taxon>
        <taxon>Tracheophyta</taxon>
        <taxon>Spermatophyta</taxon>
        <taxon>Magnoliopsida</taxon>
        <taxon>eudicotyledons</taxon>
        <taxon>Gunneridae</taxon>
        <taxon>Pentapetalae</taxon>
        <taxon>asterids</taxon>
        <taxon>campanulids</taxon>
        <taxon>Asterales</taxon>
        <taxon>Asteraceae</taxon>
        <taxon>Cichorioideae</taxon>
        <taxon>Cichorieae</taxon>
        <taxon>Lactucinae</taxon>
        <taxon>Lactuca</taxon>
    </lineage>
</organism>
<accession>A0AAU9N794</accession>
<sequence>METQSIRLRLVFEDGSLLSETQRSDGMNQSWLLDEPNQHQKISDVCNHLLHSFNLRDSCPNGILLYMDGFVLPPSESTRILKDREFLCVKRKGMAMAMAEAIEEADACNLVKEEKKLEHESSSVETVSKKRKLQASNLSLKQLKEMFKAVTSEAMNAKNNQEARSALQTLCEPIGGW</sequence>
<protein>
    <recommendedName>
        <fullName evidence="1">Coilin N-terminal domain-containing protein</fullName>
    </recommendedName>
</protein>
<dbReference type="GO" id="GO:0030619">
    <property type="term" value="F:U1 snRNA binding"/>
    <property type="evidence" value="ECO:0007669"/>
    <property type="project" value="TreeGrafter"/>
</dbReference>
<dbReference type="InterPro" id="IPR031722">
    <property type="entry name" value="Coilin_N"/>
</dbReference>
<dbReference type="InterPro" id="IPR024822">
    <property type="entry name" value="Coilin"/>
</dbReference>
<keyword evidence="3" id="KW-1185">Reference proteome</keyword>
<dbReference type="GO" id="GO:0015030">
    <property type="term" value="C:Cajal body"/>
    <property type="evidence" value="ECO:0007669"/>
    <property type="project" value="TreeGrafter"/>
</dbReference>
<dbReference type="GO" id="GO:0030620">
    <property type="term" value="F:U2 snRNA binding"/>
    <property type="evidence" value="ECO:0007669"/>
    <property type="project" value="TreeGrafter"/>
</dbReference>
<dbReference type="PANTHER" id="PTHR15197:SF4">
    <property type="entry name" value="COILIN"/>
    <property type="match status" value="1"/>
</dbReference>
<proteinExistence type="predicted"/>
<dbReference type="AlphaFoldDB" id="A0AAU9N794"/>
<dbReference type="EMBL" id="CAKMRJ010003334">
    <property type="protein sequence ID" value="CAH1433922.1"/>
    <property type="molecule type" value="Genomic_DNA"/>
</dbReference>
<evidence type="ECO:0000259" key="1">
    <source>
        <dbReference type="Pfam" id="PF15862"/>
    </source>
</evidence>
<dbReference type="Pfam" id="PF15862">
    <property type="entry name" value="Coilin_N"/>
    <property type="match status" value="1"/>
</dbReference>
<comment type="caution">
    <text evidence="2">The sequence shown here is derived from an EMBL/GenBank/DDBJ whole genome shotgun (WGS) entry which is preliminary data.</text>
</comment>
<name>A0AAU9N794_9ASTR</name>
<gene>
    <name evidence="2" type="ORF">LVIROSA_LOCUS20482</name>
</gene>
<evidence type="ECO:0000313" key="3">
    <source>
        <dbReference type="Proteomes" id="UP001157418"/>
    </source>
</evidence>
<dbReference type="PANTHER" id="PTHR15197">
    <property type="entry name" value="COILIN P80"/>
    <property type="match status" value="1"/>
</dbReference>